<dbReference type="GO" id="GO:0008763">
    <property type="term" value="F:UDP-N-acetylmuramate-L-alanine ligase activity"/>
    <property type="evidence" value="ECO:0007669"/>
    <property type="project" value="InterPro"/>
</dbReference>
<evidence type="ECO:0000259" key="1">
    <source>
        <dbReference type="Pfam" id="PF02875"/>
    </source>
</evidence>
<dbReference type="Pfam" id="PF02875">
    <property type="entry name" value="Mur_ligase_C"/>
    <property type="match status" value="1"/>
</dbReference>
<dbReference type="PANTHER" id="PTHR43445">
    <property type="entry name" value="UDP-N-ACETYLMURAMATE--L-ALANINE LIGASE-RELATED"/>
    <property type="match status" value="1"/>
</dbReference>
<sequence length="333" mass="37627">MLDPTFINGGIIKSFSSNAKLGAGEYLIAEADESDKSFLMLQPSLEIITNIDDDHLVNYQNDMHNLEKAFLSFIKKLPFNGLLIACGDDPVIKKLAPLFTRRTIFYGFEETNDYVIRNYKTEELTSQFTLWNHEGKSFDLKLNLSGKHNVLNATASSVLALEEGISLLNIQTALEKFSGINRRMQLLGRLDKTYLIDDYGHHPTEIKSTIQALRESFPKEKITMVFQPHRFSRTRDLFKRFVEVLLMVDKLILLEIYSAGEEPLKEVSSEKLLKHIKEMGSKNSELAGSNEEAIKIIKSSILNEGGVLLIQGAGNISDISEILTKQLRENGRN</sequence>
<accession>A0A382PUL5</accession>
<dbReference type="InterPro" id="IPR036565">
    <property type="entry name" value="Mur-like_cat_sf"/>
</dbReference>
<reference evidence="3" key="1">
    <citation type="submission" date="2018-05" db="EMBL/GenBank/DDBJ databases">
        <authorList>
            <person name="Lanie J.A."/>
            <person name="Ng W.-L."/>
            <person name="Kazmierczak K.M."/>
            <person name="Andrzejewski T.M."/>
            <person name="Davidsen T.M."/>
            <person name="Wayne K.J."/>
            <person name="Tettelin H."/>
            <person name="Glass J.I."/>
            <person name="Rusch D."/>
            <person name="Podicherti R."/>
            <person name="Tsui H.-C.T."/>
            <person name="Winkler M.E."/>
        </authorList>
    </citation>
    <scope>NUCLEOTIDE SEQUENCE</scope>
</reference>
<dbReference type="InterPro" id="IPR050061">
    <property type="entry name" value="MurCDEF_pg_biosynth"/>
</dbReference>
<dbReference type="Gene3D" id="3.40.1190.10">
    <property type="entry name" value="Mur-like, catalytic domain"/>
    <property type="match status" value="1"/>
</dbReference>
<dbReference type="Gene3D" id="3.90.190.20">
    <property type="entry name" value="Mur ligase, C-terminal domain"/>
    <property type="match status" value="1"/>
</dbReference>
<feature type="domain" description="Mur ligase central" evidence="2">
    <location>
        <begin position="24"/>
        <end position="159"/>
    </location>
</feature>
<dbReference type="PANTHER" id="PTHR43445:SF3">
    <property type="entry name" value="UDP-N-ACETYLMURAMATE--L-ALANINE LIGASE"/>
    <property type="match status" value="1"/>
</dbReference>
<name>A0A382PUL5_9ZZZZ</name>
<dbReference type="NCBIfam" id="TIGR01082">
    <property type="entry name" value="murC"/>
    <property type="match status" value="1"/>
</dbReference>
<dbReference type="InterPro" id="IPR004101">
    <property type="entry name" value="Mur_ligase_C"/>
</dbReference>
<organism evidence="3">
    <name type="scientific">marine metagenome</name>
    <dbReference type="NCBI Taxonomy" id="408172"/>
    <lineage>
        <taxon>unclassified sequences</taxon>
        <taxon>metagenomes</taxon>
        <taxon>ecological metagenomes</taxon>
    </lineage>
</organism>
<dbReference type="InterPro" id="IPR013221">
    <property type="entry name" value="Mur_ligase_cen"/>
</dbReference>
<dbReference type="SUPFAM" id="SSF53244">
    <property type="entry name" value="MurD-like peptide ligases, peptide-binding domain"/>
    <property type="match status" value="1"/>
</dbReference>
<proteinExistence type="predicted"/>
<feature type="domain" description="Mur ligase C-terminal" evidence="1">
    <location>
        <begin position="182"/>
        <end position="314"/>
    </location>
</feature>
<evidence type="ECO:0000313" key="3">
    <source>
        <dbReference type="EMBL" id="SVC77034.1"/>
    </source>
</evidence>
<dbReference type="EMBL" id="UINC01109894">
    <property type="protein sequence ID" value="SVC77034.1"/>
    <property type="molecule type" value="Genomic_DNA"/>
</dbReference>
<dbReference type="GO" id="GO:0005524">
    <property type="term" value="F:ATP binding"/>
    <property type="evidence" value="ECO:0007669"/>
    <property type="project" value="InterPro"/>
</dbReference>
<dbReference type="InterPro" id="IPR005758">
    <property type="entry name" value="UDP-N-AcMur_Ala_ligase_MurC"/>
</dbReference>
<dbReference type="Pfam" id="PF08245">
    <property type="entry name" value="Mur_ligase_M"/>
    <property type="match status" value="1"/>
</dbReference>
<gene>
    <name evidence="3" type="ORF">METZ01_LOCUS329888</name>
</gene>
<dbReference type="AlphaFoldDB" id="A0A382PUL5"/>
<evidence type="ECO:0000259" key="2">
    <source>
        <dbReference type="Pfam" id="PF08245"/>
    </source>
</evidence>
<dbReference type="SUPFAM" id="SSF53623">
    <property type="entry name" value="MurD-like peptide ligases, catalytic domain"/>
    <property type="match status" value="1"/>
</dbReference>
<dbReference type="InterPro" id="IPR036615">
    <property type="entry name" value="Mur_ligase_C_dom_sf"/>
</dbReference>
<protein>
    <recommendedName>
        <fullName evidence="4">UDP-N-acetylmuramate--L-alanine ligase</fullName>
    </recommendedName>
</protein>
<evidence type="ECO:0008006" key="4">
    <source>
        <dbReference type="Google" id="ProtNLM"/>
    </source>
</evidence>